<dbReference type="PANTHER" id="PTHR10529">
    <property type="entry name" value="AP COMPLEX SUBUNIT MU"/>
    <property type="match status" value="1"/>
</dbReference>
<evidence type="ECO:0000256" key="1">
    <source>
        <dbReference type="ARBA" id="ARBA00004308"/>
    </source>
</evidence>
<dbReference type="PROSITE" id="PS00991">
    <property type="entry name" value="CLAT_ADAPTOR_M_2"/>
    <property type="match status" value="1"/>
</dbReference>
<evidence type="ECO:0000313" key="7">
    <source>
        <dbReference type="EMBL" id="KAK4336851.1"/>
    </source>
</evidence>
<dbReference type="InterPro" id="IPR028565">
    <property type="entry name" value="MHD"/>
</dbReference>
<dbReference type="InterPro" id="IPR018240">
    <property type="entry name" value="Clathrin_mu_CS"/>
</dbReference>
<dbReference type="SUPFAM" id="SSF64356">
    <property type="entry name" value="SNARE-like"/>
    <property type="match status" value="1"/>
</dbReference>
<dbReference type="PRINTS" id="PR00314">
    <property type="entry name" value="CLATHRINADPT"/>
</dbReference>
<evidence type="ECO:0000256" key="3">
    <source>
        <dbReference type="ARBA" id="ARBA00022927"/>
    </source>
</evidence>
<organism evidence="7 8">
    <name type="scientific">Anisodus tanguticus</name>
    <dbReference type="NCBI Taxonomy" id="243964"/>
    <lineage>
        <taxon>Eukaryota</taxon>
        <taxon>Viridiplantae</taxon>
        <taxon>Streptophyta</taxon>
        <taxon>Embryophyta</taxon>
        <taxon>Tracheophyta</taxon>
        <taxon>Spermatophyta</taxon>
        <taxon>Magnoliopsida</taxon>
        <taxon>eudicotyledons</taxon>
        <taxon>Gunneridae</taxon>
        <taxon>Pentapetalae</taxon>
        <taxon>asterids</taxon>
        <taxon>lamiids</taxon>
        <taxon>Solanales</taxon>
        <taxon>Solanaceae</taxon>
        <taxon>Solanoideae</taxon>
        <taxon>Hyoscyameae</taxon>
        <taxon>Anisodus</taxon>
    </lineage>
</organism>
<keyword evidence="4" id="KW-0472">Membrane</keyword>
<dbReference type="PIRSF" id="PIRSF005992">
    <property type="entry name" value="Clathrin_mu"/>
    <property type="match status" value="1"/>
</dbReference>
<dbReference type="PROSITE" id="PS00990">
    <property type="entry name" value="CLAT_ADAPTOR_M_1"/>
    <property type="match status" value="1"/>
</dbReference>
<evidence type="ECO:0000256" key="5">
    <source>
        <dbReference type="PIRNR" id="PIRNR005992"/>
    </source>
</evidence>
<protein>
    <recommendedName>
        <fullName evidence="6">MHD domain-containing protein</fullName>
    </recommendedName>
</protein>
<dbReference type="Pfam" id="PF00928">
    <property type="entry name" value="Adap_comp_sub"/>
    <property type="match status" value="1"/>
</dbReference>
<evidence type="ECO:0000256" key="4">
    <source>
        <dbReference type="ARBA" id="ARBA00023136"/>
    </source>
</evidence>
<comment type="subcellular location">
    <subcellularLocation>
        <location evidence="1">Endomembrane system</location>
    </subcellularLocation>
</comment>
<gene>
    <name evidence="7" type="ORF">RND71_043400</name>
</gene>
<dbReference type="AlphaFoldDB" id="A0AAE1UR40"/>
<dbReference type="PROSITE" id="PS51072">
    <property type="entry name" value="MHD"/>
    <property type="match status" value="1"/>
</dbReference>
<dbReference type="GO" id="GO:0012505">
    <property type="term" value="C:endomembrane system"/>
    <property type="evidence" value="ECO:0007669"/>
    <property type="project" value="UniProtKB-SubCell"/>
</dbReference>
<evidence type="ECO:0000259" key="6">
    <source>
        <dbReference type="PROSITE" id="PS51072"/>
    </source>
</evidence>
<comment type="caution">
    <text evidence="7">The sequence shown here is derived from an EMBL/GenBank/DDBJ whole genome shotgun (WGS) entry which is preliminary data.</text>
</comment>
<dbReference type="GO" id="GO:0006886">
    <property type="term" value="P:intracellular protein transport"/>
    <property type="evidence" value="ECO:0007669"/>
    <property type="project" value="UniProtKB-UniRule"/>
</dbReference>
<dbReference type="Proteomes" id="UP001291623">
    <property type="component" value="Unassembled WGS sequence"/>
</dbReference>
<dbReference type="Gene3D" id="2.60.40.1170">
    <property type="entry name" value="Mu homology domain, subdomain B"/>
    <property type="match status" value="2"/>
</dbReference>
<dbReference type="SUPFAM" id="SSF49447">
    <property type="entry name" value="Second domain of Mu2 adaptin subunit (ap50) of ap2 adaptor"/>
    <property type="match status" value="1"/>
</dbReference>
<dbReference type="InterPro" id="IPR011012">
    <property type="entry name" value="Longin-like_dom_sf"/>
</dbReference>
<keyword evidence="8" id="KW-1185">Reference proteome</keyword>
<dbReference type="Pfam" id="PF01217">
    <property type="entry name" value="Clat_adaptor_s"/>
    <property type="match status" value="1"/>
</dbReference>
<accession>A0AAE1UR40</accession>
<name>A0AAE1UR40_9SOLA</name>
<keyword evidence="3 5" id="KW-0653">Protein transport</keyword>
<keyword evidence="2 5" id="KW-0813">Transport</keyword>
<dbReference type="CDD" id="cd09250">
    <property type="entry name" value="AP-1_Mu1_Cterm"/>
    <property type="match status" value="1"/>
</dbReference>
<dbReference type="EMBL" id="JAVYJV010000083">
    <property type="protein sequence ID" value="KAK4336851.1"/>
    <property type="molecule type" value="Genomic_DNA"/>
</dbReference>
<evidence type="ECO:0000313" key="8">
    <source>
        <dbReference type="Proteomes" id="UP001291623"/>
    </source>
</evidence>
<sequence length="431" mass="50287">MVVEAIYFLNQRSKVLICRHYRSDPSENLEIHQFLSILMQKEDDLVLTPVFKYKTHYFCWTKCNDVYLVATTKSIDCNVTLIFCFINKIIEVISEYFNQLTEESCCDNFVLIYELLDEMMDFGYPQITETKVLREYITQKGMHSTVSQVKIPAAVTNAVSWRQEGIKYFKNEVFLDVIESVNLLVSQQGHVLYHEILGTIMLNVYLSNMPELRLGLNDKFLFENQGRSKAGTVELEDVKFHQCVRLFNFERDRTISFIPPDGYFELLSYRINSLSKPLILVDCRVNKWKHSRMEYEVKARSNFKNRSTAVDVEIEIPVAHDVDSPFFRLSTGSAKYVPEENKMIWTIKKFSGGKEFIMLASFKLPSVDSTEVDIWPPIKIKFEIPYFTASGIQVRYLRIVDKSGYQALPWVRYMTKNGEYALRLKSVNTNT</sequence>
<dbReference type="InterPro" id="IPR001392">
    <property type="entry name" value="Clathrin_mu"/>
</dbReference>
<feature type="domain" description="MHD" evidence="6">
    <location>
        <begin position="170"/>
        <end position="423"/>
    </location>
</feature>
<proteinExistence type="inferred from homology"/>
<reference evidence="7" key="1">
    <citation type="submission" date="2023-12" db="EMBL/GenBank/DDBJ databases">
        <title>Genome assembly of Anisodus tanguticus.</title>
        <authorList>
            <person name="Wang Y.-J."/>
        </authorList>
    </citation>
    <scope>NUCLEOTIDE SEQUENCE</scope>
    <source>
        <strain evidence="7">KB-2021</strain>
        <tissue evidence="7">Leaf</tissue>
    </source>
</reference>
<dbReference type="GO" id="GO:0030131">
    <property type="term" value="C:clathrin adaptor complex"/>
    <property type="evidence" value="ECO:0007669"/>
    <property type="project" value="UniProtKB-UniRule"/>
</dbReference>
<comment type="similarity">
    <text evidence="5">Belongs to the adaptor complexes medium subunit family.</text>
</comment>
<evidence type="ECO:0000256" key="2">
    <source>
        <dbReference type="ARBA" id="ARBA00022448"/>
    </source>
</evidence>
<dbReference type="InterPro" id="IPR036168">
    <property type="entry name" value="AP2_Mu_C_sf"/>
</dbReference>
<dbReference type="FunFam" id="3.30.450.60:FF:000002">
    <property type="entry name" value="AP-2 complex subunit mu, putative"/>
    <property type="match status" value="1"/>
</dbReference>
<dbReference type="Gene3D" id="3.30.450.60">
    <property type="match status" value="1"/>
</dbReference>
<dbReference type="GO" id="GO:0016192">
    <property type="term" value="P:vesicle-mediated transport"/>
    <property type="evidence" value="ECO:0007669"/>
    <property type="project" value="InterPro"/>
</dbReference>
<dbReference type="InterPro" id="IPR050431">
    <property type="entry name" value="Adaptor_comp_med_subunit"/>
</dbReference>
<dbReference type="InterPro" id="IPR022775">
    <property type="entry name" value="AP_mu_sigma_su"/>
</dbReference>